<gene>
    <name evidence="7" type="ORF">DCAF_LOCUS25651</name>
</gene>
<comment type="caution">
    <text evidence="7">The sequence shown here is derived from an EMBL/GenBank/DDBJ whole genome shotgun (WGS) entry which is preliminary data.</text>
</comment>
<dbReference type="AlphaFoldDB" id="A0AAV1SQR0"/>
<comment type="subcellular location">
    <subcellularLocation>
        <location evidence="1">Secreted</location>
    </subcellularLocation>
</comment>
<dbReference type="InterPro" id="IPR002902">
    <property type="entry name" value="GNK2"/>
</dbReference>
<proteinExistence type="inferred from homology"/>
<feature type="domain" description="Gnk2-homologous" evidence="6">
    <location>
        <begin position="1"/>
        <end position="71"/>
    </location>
</feature>
<keyword evidence="3" id="KW-0732">Signal</keyword>
<comment type="similarity">
    <text evidence="5">Belongs to the cysteine-rich repeat secretory protein family.</text>
</comment>
<dbReference type="CDD" id="cd23509">
    <property type="entry name" value="Gnk2-like"/>
    <property type="match status" value="1"/>
</dbReference>
<evidence type="ECO:0000256" key="5">
    <source>
        <dbReference type="ARBA" id="ARBA00038515"/>
    </source>
</evidence>
<keyword evidence="8" id="KW-1185">Reference proteome</keyword>
<dbReference type="PANTHER" id="PTHR32411:SF51">
    <property type="entry name" value="GNK2-HOMOLOGOUS DOMAIN-CONTAINING PROTEIN"/>
    <property type="match status" value="1"/>
</dbReference>
<dbReference type="PROSITE" id="PS51473">
    <property type="entry name" value="GNK2"/>
    <property type="match status" value="1"/>
</dbReference>
<keyword evidence="4" id="KW-0677">Repeat</keyword>
<keyword evidence="2" id="KW-0964">Secreted</keyword>
<name>A0AAV1SQR0_9ROSI</name>
<dbReference type="PANTHER" id="PTHR32411">
    <property type="entry name" value="CYSTEINE-RICH REPEAT SECRETORY PROTEIN 38-RELATED"/>
    <property type="match status" value="1"/>
</dbReference>
<dbReference type="Pfam" id="PF01657">
    <property type="entry name" value="Stress-antifung"/>
    <property type="match status" value="1"/>
</dbReference>
<dbReference type="Proteomes" id="UP001314170">
    <property type="component" value="Unassembled WGS sequence"/>
</dbReference>
<dbReference type="InterPro" id="IPR050581">
    <property type="entry name" value="CRR_secretory_protein"/>
</dbReference>
<evidence type="ECO:0000313" key="7">
    <source>
        <dbReference type="EMBL" id="CAK7355392.1"/>
    </source>
</evidence>
<dbReference type="Gene3D" id="3.30.430.20">
    <property type="entry name" value="Gnk2 domain, C-X8-C-X2-C motif"/>
    <property type="match status" value="1"/>
</dbReference>
<organism evidence="7 8">
    <name type="scientific">Dovyalis caffra</name>
    <dbReference type="NCBI Taxonomy" id="77055"/>
    <lineage>
        <taxon>Eukaryota</taxon>
        <taxon>Viridiplantae</taxon>
        <taxon>Streptophyta</taxon>
        <taxon>Embryophyta</taxon>
        <taxon>Tracheophyta</taxon>
        <taxon>Spermatophyta</taxon>
        <taxon>Magnoliopsida</taxon>
        <taxon>eudicotyledons</taxon>
        <taxon>Gunneridae</taxon>
        <taxon>Pentapetalae</taxon>
        <taxon>rosids</taxon>
        <taxon>fabids</taxon>
        <taxon>Malpighiales</taxon>
        <taxon>Salicaceae</taxon>
        <taxon>Flacourtieae</taxon>
        <taxon>Dovyalis</taxon>
    </lineage>
</organism>
<evidence type="ECO:0000256" key="4">
    <source>
        <dbReference type="ARBA" id="ARBA00022737"/>
    </source>
</evidence>
<sequence length="74" mass="7864">MYAAGELALEGSEKLYGMVQCTRDLSRVDCKKCLDGAIGELRSRAAGKESGLSSYAPLGVKDLLRLKLLRSSGG</sequence>
<protein>
    <recommendedName>
        <fullName evidence="6">Gnk2-homologous domain-containing protein</fullName>
    </recommendedName>
</protein>
<evidence type="ECO:0000256" key="3">
    <source>
        <dbReference type="ARBA" id="ARBA00022729"/>
    </source>
</evidence>
<evidence type="ECO:0000259" key="6">
    <source>
        <dbReference type="PROSITE" id="PS51473"/>
    </source>
</evidence>
<evidence type="ECO:0000256" key="2">
    <source>
        <dbReference type="ARBA" id="ARBA00022525"/>
    </source>
</evidence>
<reference evidence="7 8" key="1">
    <citation type="submission" date="2024-01" db="EMBL/GenBank/DDBJ databases">
        <authorList>
            <person name="Waweru B."/>
        </authorList>
    </citation>
    <scope>NUCLEOTIDE SEQUENCE [LARGE SCALE GENOMIC DNA]</scope>
</reference>
<evidence type="ECO:0000313" key="8">
    <source>
        <dbReference type="Proteomes" id="UP001314170"/>
    </source>
</evidence>
<evidence type="ECO:0000256" key="1">
    <source>
        <dbReference type="ARBA" id="ARBA00004613"/>
    </source>
</evidence>
<dbReference type="InterPro" id="IPR038408">
    <property type="entry name" value="GNK2_sf"/>
</dbReference>
<dbReference type="GO" id="GO:0005576">
    <property type="term" value="C:extracellular region"/>
    <property type="evidence" value="ECO:0007669"/>
    <property type="project" value="UniProtKB-SubCell"/>
</dbReference>
<accession>A0AAV1SQR0</accession>
<dbReference type="EMBL" id="CAWUPB010001195">
    <property type="protein sequence ID" value="CAK7355392.1"/>
    <property type="molecule type" value="Genomic_DNA"/>
</dbReference>